<evidence type="ECO:0000256" key="3">
    <source>
        <dbReference type="ARBA" id="ARBA00023274"/>
    </source>
</evidence>
<dbReference type="InterPro" id="IPR045240">
    <property type="entry name" value="Ribosomal_uL4_euk/arch"/>
</dbReference>
<evidence type="ECO:0000259" key="5">
    <source>
        <dbReference type="Pfam" id="PF14374"/>
    </source>
</evidence>
<dbReference type="Gene3D" id="3.40.1370.10">
    <property type="match status" value="1"/>
</dbReference>
<dbReference type="InterPro" id="IPR023574">
    <property type="entry name" value="Ribosomal_uL4_dom_sf"/>
</dbReference>
<accession>A0A7S1ETT1</accession>
<gene>
    <name evidence="6" type="ORF">TOLI1172_LOCUS7702</name>
</gene>
<feature type="region of interest" description="Disordered" evidence="4">
    <location>
        <begin position="68"/>
        <end position="89"/>
    </location>
</feature>
<dbReference type="FunFam" id="3.40.1370.10:FF:000002">
    <property type="entry name" value="60S ribosomal protein L4"/>
    <property type="match status" value="1"/>
</dbReference>
<dbReference type="GO" id="GO:0003735">
    <property type="term" value="F:structural constituent of ribosome"/>
    <property type="evidence" value="ECO:0007669"/>
    <property type="project" value="InterPro"/>
</dbReference>
<evidence type="ECO:0000313" key="6">
    <source>
        <dbReference type="EMBL" id="CAD8823306.1"/>
    </source>
</evidence>
<organism evidence="6">
    <name type="scientific">Timspurckia oligopyrenoides</name>
    <dbReference type="NCBI Taxonomy" id="708627"/>
    <lineage>
        <taxon>Eukaryota</taxon>
        <taxon>Rhodophyta</taxon>
        <taxon>Bangiophyceae</taxon>
        <taxon>Porphyridiales</taxon>
        <taxon>Porphyridiaceae</taxon>
        <taxon>Timspurckia</taxon>
    </lineage>
</organism>
<dbReference type="GO" id="GO:1990904">
    <property type="term" value="C:ribonucleoprotein complex"/>
    <property type="evidence" value="ECO:0007669"/>
    <property type="project" value="UniProtKB-KW"/>
</dbReference>
<dbReference type="SUPFAM" id="SSF52166">
    <property type="entry name" value="Ribosomal protein L4"/>
    <property type="match status" value="1"/>
</dbReference>
<dbReference type="Pfam" id="PF00573">
    <property type="entry name" value="Ribosomal_L4"/>
    <property type="match status" value="1"/>
</dbReference>
<dbReference type="AlphaFoldDB" id="A0A7S1ETT1"/>
<protein>
    <recommendedName>
        <fullName evidence="5">Large ribosomal subunit protein uL4 C-terminal domain-containing protein</fullName>
    </recommendedName>
</protein>
<evidence type="ECO:0000256" key="4">
    <source>
        <dbReference type="SAM" id="MobiDB-lite"/>
    </source>
</evidence>
<sequence>MGSRPTVTVVSGENGEACGSCGLPEVFRAPIRPDVVNQVHTAMAKNKRQPYAVGRLSGMQSSAESWGTGRAVSRIPRVPGSGTHRSGQGAFGNMCRGGRMFAPTKIWRKWHVKIAVNQRRYALVSALAASALPALVMARGHSIDEVAEIPLVVSNSVEEFKKTAKAMELLEKLGAAADVDRVKDSKKLRSGKGKLRDRRYTQRRGPLVVYAEDSGIVKAFRNIPGVELCSVERLNLLQLAPGGHVGRFVVWTQGAFERLDALYGSTEVASEVKKGYKLPRAVMANADLARIINSDEIQSVLNPIKAPPKALPRKTNPLKNKEVMLKLNPNSKNIAKAQTKAKCSVSPEEMKAAAQKFLDSPAK</sequence>
<dbReference type="GO" id="GO:0006412">
    <property type="term" value="P:translation"/>
    <property type="evidence" value="ECO:0007669"/>
    <property type="project" value="InterPro"/>
</dbReference>
<dbReference type="Pfam" id="PF14374">
    <property type="entry name" value="Ribos_L4_asso_C"/>
    <property type="match status" value="1"/>
</dbReference>
<evidence type="ECO:0000256" key="1">
    <source>
        <dbReference type="ARBA" id="ARBA00010528"/>
    </source>
</evidence>
<reference evidence="6" key="1">
    <citation type="submission" date="2021-01" db="EMBL/GenBank/DDBJ databases">
        <authorList>
            <person name="Corre E."/>
            <person name="Pelletier E."/>
            <person name="Niang G."/>
            <person name="Scheremetjew M."/>
            <person name="Finn R."/>
            <person name="Kale V."/>
            <person name="Holt S."/>
            <person name="Cochrane G."/>
            <person name="Meng A."/>
            <person name="Brown T."/>
            <person name="Cohen L."/>
        </authorList>
    </citation>
    <scope>NUCLEOTIDE SEQUENCE</scope>
    <source>
        <strain evidence="6">CCMP3278</strain>
    </source>
</reference>
<name>A0A7S1ETT1_9RHOD</name>
<keyword evidence="2" id="KW-0689">Ribosomal protein</keyword>
<comment type="similarity">
    <text evidence="1">Belongs to the universal ribosomal protein uL4 family.</text>
</comment>
<dbReference type="InterPro" id="IPR025755">
    <property type="entry name" value="Ribos_uL4_C_dom"/>
</dbReference>
<dbReference type="EMBL" id="HBFP01010710">
    <property type="protein sequence ID" value="CAD8823306.1"/>
    <property type="molecule type" value="Transcribed_RNA"/>
</dbReference>
<proteinExistence type="inferred from homology"/>
<evidence type="ECO:0000256" key="2">
    <source>
        <dbReference type="ARBA" id="ARBA00022980"/>
    </source>
</evidence>
<dbReference type="InterPro" id="IPR002136">
    <property type="entry name" value="Ribosomal_uL4"/>
</dbReference>
<feature type="domain" description="Large ribosomal subunit protein uL4 C-terminal" evidence="5">
    <location>
        <begin position="274"/>
        <end position="341"/>
    </location>
</feature>
<dbReference type="GO" id="GO:0005840">
    <property type="term" value="C:ribosome"/>
    <property type="evidence" value="ECO:0007669"/>
    <property type="project" value="UniProtKB-KW"/>
</dbReference>
<keyword evidence="3" id="KW-0687">Ribonucleoprotein</keyword>
<dbReference type="PANTHER" id="PTHR19431">
    <property type="entry name" value="60S RIBOSOMAL PROTEIN L4"/>
    <property type="match status" value="1"/>
</dbReference>